<dbReference type="AlphaFoldDB" id="A0A1E1XW52"/>
<evidence type="ECO:0000313" key="2">
    <source>
        <dbReference type="EMBL" id="JAU03340.1"/>
    </source>
</evidence>
<accession>A0A1E1XW52</accession>
<protein>
    <submittedName>
        <fullName evidence="2">Uncharacterized protein</fullName>
    </submittedName>
</protein>
<reference evidence="2" key="1">
    <citation type="submission" date="2016-09" db="EMBL/GenBank/DDBJ databases">
        <authorList>
            <person name="Capua I."/>
            <person name="De Benedictis P."/>
            <person name="Joannis T."/>
            <person name="Lombin L.H."/>
            <person name="Cattoli G."/>
        </authorList>
    </citation>
    <scope>NUCLEOTIDE SEQUENCE</scope>
</reference>
<proteinExistence type="evidence at transcript level"/>
<sequence>MSVTAAVTMAASPVVSTKVVSLPTVSAAPVRVSLGSAAHKTTTVPVCSQKVILVSTTAAPSPLPSSHPPQPALSVPVVKTVSAPGAVPLVHQGKAPPTVMGLQVSSSASPSSSSTSPSPVAAPALTSITSTVTAPVPSVSMSASNEPGVVRLRPRAVTVNPRMPVRLPRGVTVTTPSIGGASGPQLPCPSPSYGKATISVPKGAIMQYRQEGTVKIIAQSQLPISSTKLVTKAAPGSAVATASSSSSLSITPRVSTVSITSNQPRVVNVITASQPGIVRTLSRTVTPSTSGLNQRPSPVGLRPTLGTGLHHGGAKPNVIVVHKAQVWPQVAQAGSATSSSSTISHLNKSTESITFLQRQDRPKASIGGGASGTTVTVVKAPLPSSQQCATPLVRVVKETTIKTLSHPAAARKPSTELSSDASSSGGGNSSS</sequence>
<feature type="non-terminal residue" evidence="2">
    <location>
        <position position="431"/>
    </location>
</feature>
<reference evidence="2" key="2">
    <citation type="journal article" date="2017" name="Front. Cell. Infect. Microbiol.">
        <title>Analysis of the Salivary Gland Transcriptome of Unfed and Partially Fed Amblyomma sculptum Ticks and Descriptive Proteome of the Saliva.</title>
        <authorList>
            <person name="Esteves E."/>
            <person name="Maruyama S.R."/>
            <person name="Kawahara R."/>
            <person name="Fujita A."/>
            <person name="Martins L.A."/>
            <person name="Righi A.A."/>
            <person name="Costa F.B."/>
            <person name="Palmisano G."/>
            <person name="Labruna M.B."/>
            <person name="Sa-Nunes A."/>
            <person name="Ribeiro J.M.C."/>
            <person name="Fogaca A.C."/>
        </authorList>
    </citation>
    <scope>NUCLEOTIDE SEQUENCE</scope>
</reference>
<evidence type="ECO:0000256" key="1">
    <source>
        <dbReference type="SAM" id="MobiDB-lite"/>
    </source>
</evidence>
<feature type="compositionally biased region" description="Low complexity" evidence="1">
    <location>
        <begin position="104"/>
        <end position="122"/>
    </location>
</feature>
<name>A0A1E1XW52_AMBSC</name>
<feature type="region of interest" description="Disordered" evidence="1">
    <location>
        <begin position="100"/>
        <end position="122"/>
    </location>
</feature>
<organism evidence="2">
    <name type="scientific">Amblyomma sculptum</name>
    <name type="common">Tick</name>
    <dbReference type="NCBI Taxonomy" id="1581419"/>
    <lineage>
        <taxon>Eukaryota</taxon>
        <taxon>Metazoa</taxon>
        <taxon>Ecdysozoa</taxon>
        <taxon>Arthropoda</taxon>
        <taxon>Chelicerata</taxon>
        <taxon>Arachnida</taxon>
        <taxon>Acari</taxon>
        <taxon>Parasitiformes</taxon>
        <taxon>Ixodida</taxon>
        <taxon>Ixodoidea</taxon>
        <taxon>Ixodidae</taxon>
        <taxon>Amblyomminae</taxon>
        <taxon>Amblyomma</taxon>
    </lineage>
</organism>
<feature type="region of interest" description="Disordered" evidence="1">
    <location>
        <begin position="403"/>
        <end position="431"/>
    </location>
</feature>
<dbReference type="EMBL" id="GFAA01000095">
    <property type="protein sequence ID" value="JAU03340.1"/>
    <property type="molecule type" value="mRNA"/>
</dbReference>